<feature type="compositionally biased region" description="Acidic residues" evidence="1">
    <location>
        <begin position="61"/>
        <end position="70"/>
    </location>
</feature>
<dbReference type="Proteomes" id="UP000673691">
    <property type="component" value="Unassembled WGS sequence"/>
</dbReference>
<evidence type="ECO:0000256" key="1">
    <source>
        <dbReference type="SAM" id="MobiDB-lite"/>
    </source>
</evidence>
<organism evidence="2 3">
    <name type="scientific">Olpidium bornovanus</name>
    <dbReference type="NCBI Taxonomy" id="278681"/>
    <lineage>
        <taxon>Eukaryota</taxon>
        <taxon>Fungi</taxon>
        <taxon>Fungi incertae sedis</taxon>
        <taxon>Olpidiomycota</taxon>
        <taxon>Olpidiomycotina</taxon>
        <taxon>Olpidiomycetes</taxon>
        <taxon>Olpidiales</taxon>
        <taxon>Olpidiaceae</taxon>
        <taxon>Olpidium</taxon>
    </lineage>
</organism>
<evidence type="ECO:0000313" key="2">
    <source>
        <dbReference type="EMBL" id="KAG5461130.1"/>
    </source>
</evidence>
<gene>
    <name evidence="2" type="ORF">BJ554DRAFT_6723</name>
</gene>
<feature type="non-terminal residue" evidence="2">
    <location>
        <position position="1"/>
    </location>
</feature>
<keyword evidence="3" id="KW-1185">Reference proteome</keyword>
<comment type="caution">
    <text evidence="2">The sequence shown here is derived from an EMBL/GenBank/DDBJ whole genome shotgun (WGS) entry which is preliminary data.</text>
</comment>
<reference evidence="2 3" key="1">
    <citation type="journal article" name="Sci. Rep.">
        <title>Genome-scale phylogenetic analyses confirm Olpidium as the closest living zoosporic fungus to the non-flagellated, terrestrial fungi.</title>
        <authorList>
            <person name="Chang Y."/>
            <person name="Rochon D."/>
            <person name="Sekimoto S."/>
            <person name="Wang Y."/>
            <person name="Chovatia M."/>
            <person name="Sandor L."/>
            <person name="Salamov A."/>
            <person name="Grigoriev I.V."/>
            <person name="Stajich J.E."/>
            <person name="Spatafora J.W."/>
        </authorList>
    </citation>
    <scope>NUCLEOTIDE SEQUENCE [LARGE SCALE GENOMIC DNA]</scope>
    <source>
        <strain evidence="2">S191</strain>
    </source>
</reference>
<protein>
    <submittedName>
        <fullName evidence="2">Uncharacterized protein</fullName>
    </submittedName>
</protein>
<feature type="compositionally biased region" description="Acidic residues" evidence="1">
    <location>
        <begin position="1"/>
        <end position="12"/>
    </location>
</feature>
<dbReference type="EMBL" id="JAEFCI010004154">
    <property type="protein sequence ID" value="KAG5461130.1"/>
    <property type="molecule type" value="Genomic_DNA"/>
</dbReference>
<dbReference type="AlphaFoldDB" id="A0A8H7ZXD3"/>
<name>A0A8H7ZXD3_9FUNG</name>
<feature type="region of interest" description="Disordered" evidence="1">
    <location>
        <begin position="1"/>
        <end position="90"/>
    </location>
</feature>
<proteinExistence type="predicted"/>
<feature type="compositionally biased region" description="Acidic residues" evidence="1">
    <location>
        <begin position="37"/>
        <end position="52"/>
    </location>
</feature>
<evidence type="ECO:0000313" key="3">
    <source>
        <dbReference type="Proteomes" id="UP000673691"/>
    </source>
</evidence>
<feature type="compositionally biased region" description="Low complexity" evidence="1">
    <location>
        <begin position="296"/>
        <end position="311"/>
    </location>
</feature>
<feature type="region of interest" description="Disordered" evidence="1">
    <location>
        <begin position="283"/>
        <end position="312"/>
    </location>
</feature>
<accession>A0A8H7ZXD3</accession>
<sequence>GEGEEETEEVDEDRERYRWLDANPRSPAPPRHVEEDHRDEEDDYDDDDDDVEAAPRAGTREEDDDEEEEPAVGSRTRRITHYFGSDEEDDDVAVERARDLRVLRLVDPDRGVDGRSRANAFHHVTIASPMPSQLLAPFVYAFGFLVGAKSPSFLPIMASVIFTGKYRLPLCTSNVTPMNDGMTLQLLCLVWMGVPVSSALRRPGNDVKNGPFHLFEEGRVNAGHLIAADDALITFLRSLPQYGTVRSRHEFGRQFWFIDMPDEWQDAKGTILTLLRELYGSSTLDSPDDGGPPPSGVAAAGPGAAAPSESGLLGGPTVVDDPFGAGLRNSANKLREALEDRNISYEPLGFYGPLRNMHISIAGPDEEGRRVDLAIERVLSVEHNLIGSSSIQDDRVFHARRFLARVAFPGGTVRRMRTRFHITLGYYGTRSIGDSGP</sequence>